<keyword evidence="2" id="KW-1133">Transmembrane helix</keyword>
<evidence type="ECO:0000259" key="3">
    <source>
        <dbReference type="Pfam" id="PF05170"/>
    </source>
</evidence>
<dbReference type="Pfam" id="PF05170">
    <property type="entry name" value="AsmA"/>
    <property type="match status" value="2"/>
</dbReference>
<dbReference type="PANTHER" id="PTHR30441:SF9">
    <property type="entry name" value="ASMA FAMILY PROTEIN YHJG"/>
    <property type="match status" value="1"/>
</dbReference>
<dbReference type="EMBL" id="PNRF01000017">
    <property type="protein sequence ID" value="PMR75746.1"/>
    <property type="molecule type" value="Genomic_DNA"/>
</dbReference>
<dbReference type="AlphaFoldDB" id="A0A2N7U5N7"/>
<evidence type="ECO:0000256" key="2">
    <source>
        <dbReference type="SAM" id="Phobius"/>
    </source>
</evidence>
<gene>
    <name evidence="4" type="ORF">C1H69_08920</name>
</gene>
<dbReference type="RefSeq" id="WP_102653055.1">
    <property type="nucleotide sequence ID" value="NZ_PNRF01000017.1"/>
</dbReference>
<sequence>MLIGSESEGSPDGLPTKDGNVSKTVRLTGMALVGVLLVVLALAWFLESPWFRAWLEDQAGRQLDGREVEIGELDIAWGLPVTVRLNALRIGNADWADDDDMVRVDELAITLNPIALLQGEIELERVAAERPVIHLARREDGTTSWDDVMDDEAEGDMAFWPRSFAIGQGRLVYRDVALEALLDIEFETPGDVDELHLEVSGEGRIRDDSLAFRAEVLYQAEEWRGAVDNLEGRIGDSRVSGAAMVDLGREVPRIEVQLDADELDLNRWGLLDERNGTGAGPAGTNPLEAWEQRLVDVWEVLEAYEARLDVAIDRLHYADQSLHDLALKGSLEEGRLDMDRLRATQHVNGEPSGGLDVQGIIDVREQRLAADVSAEFDSVDLTAALAPLGVGELGMLAGRLNTRIVDGGLVVDDTALDYRAPHWGLALSLRADSSDIAGTDRIGVHLVGDGTHEEEPFAFDLVVGPLLDLASPDTPYPVSGSLSSGDTHLHLDGSIVQPLELDAVEGDFRLEGPNPADLTDLTGLNLPELPPYELRSHLSFSDDLLDLNGLQGRFGESDVEGDVRIALGERPTIWATLTTQVLEADDLLPMLGIAPDTDDGPVSPEQQQWAEEDERRQRLFPDRPWDLEALRGTDIVLDYRAENVEARHVPFTDVSLQMTLEQGVMTVEPLQVGLGGGQVSASWVMDARQEALEGDLSLALDQVNLKALLQEANLPEVAEDTLGMIGGRGQFRYRGRSMDEVMAGLAGELELAMSQGWLDIIAAELLPLNVANAMIAALTGEDQVELQCSYVHFVVENGLATLDQFFMATEIAHFTGEGHIDLDHEVLELAFEGHNKDVTFFTGNSPVELEGPLREPEVNVITTELMVRGVVSLVGALIAPPTAILPWVELGGGEEVGMGCEQALAEFED</sequence>
<name>A0A2N7U5N7_9GAMM</name>
<evidence type="ECO:0000313" key="4">
    <source>
        <dbReference type="EMBL" id="PMR75746.1"/>
    </source>
</evidence>
<dbReference type="Proteomes" id="UP000235803">
    <property type="component" value="Unassembled WGS sequence"/>
</dbReference>
<keyword evidence="2" id="KW-0472">Membrane</keyword>
<accession>A0A2N7U5N7</accession>
<keyword evidence="2" id="KW-0812">Transmembrane</keyword>
<evidence type="ECO:0000313" key="5">
    <source>
        <dbReference type="Proteomes" id="UP000235803"/>
    </source>
</evidence>
<dbReference type="GO" id="GO:0005886">
    <property type="term" value="C:plasma membrane"/>
    <property type="evidence" value="ECO:0007669"/>
    <property type="project" value="TreeGrafter"/>
</dbReference>
<keyword evidence="5" id="KW-1185">Reference proteome</keyword>
<comment type="caution">
    <text evidence="4">The sequence shown here is derived from an EMBL/GenBank/DDBJ whole genome shotgun (WGS) entry which is preliminary data.</text>
</comment>
<dbReference type="InterPro" id="IPR052894">
    <property type="entry name" value="AsmA-related"/>
</dbReference>
<protein>
    <recommendedName>
        <fullName evidence="3">AsmA domain-containing protein</fullName>
    </recommendedName>
</protein>
<reference evidence="4 5" key="1">
    <citation type="submission" date="2018-01" db="EMBL/GenBank/DDBJ databases">
        <title>Halomonas endophytica sp. nov., isolated from storage liquid in the stems of Populus euphratica.</title>
        <authorList>
            <person name="Chen C."/>
        </authorList>
    </citation>
    <scope>NUCLEOTIDE SEQUENCE [LARGE SCALE GENOMIC DNA]</scope>
    <source>
        <strain evidence="4 5">MC28</strain>
    </source>
</reference>
<dbReference type="GO" id="GO:0090313">
    <property type="term" value="P:regulation of protein targeting to membrane"/>
    <property type="evidence" value="ECO:0007669"/>
    <property type="project" value="TreeGrafter"/>
</dbReference>
<feature type="region of interest" description="Disordered" evidence="1">
    <location>
        <begin position="594"/>
        <end position="617"/>
    </location>
</feature>
<organism evidence="4 5">
    <name type="scientific">Billgrantia endophytica</name>
    <dbReference type="NCBI Taxonomy" id="2033802"/>
    <lineage>
        <taxon>Bacteria</taxon>
        <taxon>Pseudomonadati</taxon>
        <taxon>Pseudomonadota</taxon>
        <taxon>Gammaproteobacteria</taxon>
        <taxon>Oceanospirillales</taxon>
        <taxon>Halomonadaceae</taxon>
        <taxon>Billgrantia</taxon>
    </lineage>
</organism>
<feature type="transmembrane region" description="Helical" evidence="2">
    <location>
        <begin position="27"/>
        <end position="46"/>
    </location>
</feature>
<feature type="domain" description="AsmA" evidence="3">
    <location>
        <begin position="27"/>
        <end position="151"/>
    </location>
</feature>
<dbReference type="OrthoDB" id="5749006at2"/>
<dbReference type="PANTHER" id="PTHR30441">
    <property type="entry name" value="DUF748 DOMAIN-CONTAINING PROTEIN"/>
    <property type="match status" value="1"/>
</dbReference>
<feature type="domain" description="AsmA" evidence="3">
    <location>
        <begin position="474"/>
        <end position="803"/>
    </location>
</feature>
<proteinExistence type="predicted"/>
<dbReference type="InterPro" id="IPR007844">
    <property type="entry name" value="AsmA"/>
</dbReference>
<evidence type="ECO:0000256" key="1">
    <source>
        <dbReference type="SAM" id="MobiDB-lite"/>
    </source>
</evidence>